<evidence type="ECO:0000313" key="2">
    <source>
        <dbReference type="EMBL" id="MCD8473529.1"/>
    </source>
</evidence>
<dbReference type="EMBL" id="JDSQ01000005">
    <property type="protein sequence ID" value="EWS78801.1"/>
    <property type="molecule type" value="Genomic_DNA"/>
</dbReference>
<gene>
    <name evidence="1" type="ORF">AF72_04310</name>
    <name evidence="2" type="ORF">LPH55_08685</name>
</gene>
<proteinExistence type="predicted"/>
<dbReference type="EMBL" id="JAJPPU010000002">
    <property type="protein sequence ID" value="MCD8473529.1"/>
    <property type="molecule type" value="Genomic_DNA"/>
</dbReference>
<dbReference type="RefSeq" id="WP_051482274.1">
    <property type="nucleotide sequence ID" value="NZ_CP053627.1"/>
</dbReference>
<reference evidence="2" key="2">
    <citation type="submission" date="2021-11" db="EMBL/GenBank/DDBJ databases">
        <title>Genome sequence of Xylella taiwanensis PLS432.</title>
        <authorList>
            <person name="Weng L.-W."/>
            <person name="Su C.-C."/>
            <person name="Tsai C.-W."/>
            <person name="Kuo C.-H."/>
        </authorList>
    </citation>
    <scope>NUCLEOTIDE SEQUENCE</scope>
    <source>
        <strain evidence="2">PLS432</strain>
    </source>
</reference>
<evidence type="ECO:0000313" key="3">
    <source>
        <dbReference type="Proteomes" id="UP000020406"/>
    </source>
</evidence>
<protein>
    <submittedName>
        <fullName evidence="1">Uncharacterized protein</fullName>
    </submittedName>
</protein>
<accession>Z9JLU4</accession>
<dbReference type="GeneID" id="93922826"/>
<keyword evidence="4" id="KW-1185">Reference proteome</keyword>
<dbReference type="Proteomes" id="UP001430701">
    <property type="component" value="Unassembled WGS sequence"/>
</dbReference>
<evidence type="ECO:0000313" key="4">
    <source>
        <dbReference type="Proteomes" id="UP001430701"/>
    </source>
</evidence>
<reference evidence="1 3" key="1">
    <citation type="journal article" date="2014" name="Genome Announc.">
        <title>Draft Genome Sequence of Xylella fastidiosa Pear Leaf Scorch Strain in Taiwan.</title>
        <authorList>
            <person name="Su C.C."/>
            <person name="Deng W.L."/>
            <person name="Jan F.J."/>
            <person name="Chang C.J."/>
            <person name="Huang H."/>
            <person name="Chen J."/>
        </authorList>
    </citation>
    <scope>NUCLEOTIDE SEQUENCE [LARGE SCALE GENOMIC DNA]</scope>
    <source>
        <strain evidence="1 3">PLS229</strain>
    </source>
</reference>
<organism evidence="1 3">
    <name type="scientific">Xylella taiwanensis</name>
    <dbReference type="NCBI Taxonomy" id="1444770"/>
    <lineage>
        <taxon>Bacteria</taxon>
        <taxon>Pseudomonadati</taxon>
        <taxon>Pseudomonadota</taxon>
        <taxon>Gammaproteobacteria</taxon>
        <taxon>Lysobacterales</taxon>
        <taxon>Lysobacteraceae</taxon>
        <taxon>Xylella</taxon>
    </lineage>
</organism>
<sequence length="101" mass="11545">MDRSDSDPRLQPRESLEEDRWERVDVKVQHFLGDSERIAEADAWIAGGLSAVHYNVLETAMVDLDTMPSDRLISSALLERLYRLAQPHGPARLKQLYILAE</sequence>
<evidence type="ECO:0000313" key="1">
    <source>
        <dbReference type="EMBL" id="EWS78801.1"/>
    </source>
</evidence>
<name>Z9JLU4_9GAMM</name>
<dbReference type="AlphaFoldDB" id="Z9JLU4"/>
<dbReference type="PATRIC" id="fig|1444770.3.peg.1043"/>
<comment type="caution">
    <text evidence="1">The sequence shown here is derived from an EMBL/GenBank/DDBJ whole genome shotgun (WGS) entry which is preliminary data.</text>
</comment>
<dbReference type="Proteomes" id="UP000020406">
    <property type="component" value="Unassembled WGS sequence"/>
</dbReference>